<comment type="caution">
    <text evidence="1">The sequence shown here is derived from an EMBL/GenBank/DDBJ whole genome shotgun (WGS) entry which is preliminary data.</text>
</comment>
<sequence length="144" mass="16965">MLKKKNKIKIIDNIINQYNDDPTKFYLDQLENEYKILIYSKFGQYSEFTNPDIVKDLLYSSAIYRDIKSNVNPFLSDDPMYWANEIVEGLDMIIDKTKLTIIELNPVNFTDLDTSFKYDVVQPDEYTSFSQKIVKSPKYDFGLI</sequence>
<gene>
    <name evidence="1" type="ORF">WGH24286_01262</name>
</gene>
<name>A0ABN8BQA9_9LACO</name>
<proteinExistence type="predicted"/>
<evidence type="ECO:0000313" key="1">
    <source>
        <dbReference type="EMBL" id="CAH0418820.1"/>
    </source>
</evidence>
<accession>A0ABN8BQA9</accession>
<dbReference type="RefSeq" id="WP_230098899.1">
    <property type="nucleotide sequence ID" value="NZ_CAKKNT010000016.1"/>
</dbReference>
<organism evidence="1 2">
    <name type="scientific">Periweissella ghanensis</name>
    <dbReference type="NCBI Taxonomy" id="467997"/>
    <lineage>
        <taxon>Bacteria</taxon>
        <taxon>Bacillati</taxon>
        <taxon>Bacillota</taxon>
        <taxon>Bacilli</taxon>
        <taxon>Lactobacillales</taxon>
        <taxon>Lactobacillaceae</taxon>
        <taxon>Periweissella</taxon>
    </lineage>
</organism>
<reference evidence="1 2" key="1">
    <citation type="submission" date="2021-11" db="EMBL/GenBank/DDBJ databases">
        <authorList>
            <person name="Depoorter E."/>
        </authorList>
    </citation>
    <scope>NUCLEOTIDE SEQUENCE [LARGE SCALE GENOMIC DNA]</scope>
    <source>
        <strain evidence="1 2">LMG 24286</strain>
    </source>
</reference>
<protein>
    <submittedName>
        <fullName evidence="1">Uncharacterized protein</fullName>
    </submittedName>
</protein>
<dbReference type="EMBL" id="CAKKNT010000016">
    <property type="protein sequence ID" value="CAH0418820.1"/>
    <property type="molecule type" value="Genomic_DNA"/>
</dbReference>
<dbReference type="Proteomes" id="UP000789719">
    <property type="component" value="Unassembled WGS sequence"/>
</dbReference>
<keyword evidence="2" id="KW-1185">Reference proteome</keyword>
<evidence type="ECO:0000313" key="2">
    <source>
        <dbReference type="Proteomes" id="UP000789719"/>
    </source>
</evidence>